<accession>A0A1G8DKD5</accession>
<protein>
    <recommendedName>
        <fullName evidence="6">O-antigen ligase-related domain-containing protein</fullName>
    </recommendedName>
</protein>
<reference evidence="8" key="1">
    <citation type="submission" date="2016-10" db="EMBL/GenBank/DDBJ databases">
        <authorList>
            <person name="Varghese N."/>
            <person name="Submissions S."/>
        </authorList>
    </citation>
    <scope>NUCLEOTIDE SEQUENCE [LARGE SCALE GENOMIC DNA]</scope>
    <source>
        <strain evidence="8">DSM 15363</strain>
    </source>
</reference>
<sequence>MNKLIVYVCFYWPLVFSCLQLQGVIYKFSSSTISANIAYLNLGLIVAGIFMIRKHIEITSSTSRLWFIFYIMYYCFAILATGISGFPASIIATLIPIIYYTGFYFLLSNKDEYKIFFKVITITFVISSVVTIIFVKFNYSIVTGEVNIYGIDRAAGLYGDANNAALASIIAYTLFDKFYNPTKLPFKIFKILILLTIFYSIFLTFSTTGLFVFTIIFFITNYTFFTGIRVVLLGVAVTAMYAGIFSLKSQTKDLDLTDAQITKVDNIINILTLNLDKVDNSGRGDLLKNILHYMYENPLLGNGVNFSGVMRGHNTYVGVWVDAGVFTFIFFIFILSYYFFKTFTLKIHLRFFAISILLTLYVFMVSLQTVLNQPYLFVLFLLVGYLIDYNKLNEGHLDFLDENEN</sequence>
<keyword evidence="8" id="KW-1185">Reference proteome</keyword>
<gene>
    <name evidence="7" type="ORF">SAMN04489796_103238</name>
</gene>
<evidence type="ECO:0000313" key="7">
    <source>
        <dbReference type="EMBL" id="SDH58088.1"/>
    </source>
</evidence>
<dbReference type="InterPro" id="IPR051533">
    <property type="entry name" value="WaaL-like"/>
</dbReference>
<evidence type="ECO:0000256" key="1">
    <source>
        <dbReference type="ARBA" id="ARBA00004141"/>
    </source>
</evidence>
<evidence type="ECO:0000256" key="3">
    <source>
        <dbReference type="ARBA" id="ARBA00022989"/>
    </source>
</evidence>
<dbReference type="EMBL" id="FNCZ01000003">
    <property type="protein sequence ID" value="SDH58088.1"/>
    <property type="molecule type" value="Genomic_DNA"/>
</dbReference>
<feature type="transmembrane region" description="Helical" evidence="5">
    <location>
        <begin position="64"/>
        <end position="83"/>
    </location>
</feature>
<name>A0A1G8DKD5_9FLAO</name>
<dbReference type="AlphaFoldDB" id="A0A1G8DKD5"/>
<evidence type="ECO:0000313" key="8">
    <source>
        <dbReference type="Proteomes" id="UP000199492"/>
    </source>
</evidence>
<dbReference type="InterPro" id="IPR007016">
    <property type="entry name" value="O-antigen_ligase-rel_domated"/>
</dbReference>
<feature type="transmembrane region" description="Helical" evidence="5">
    <location>
        <begin position="230"/>
        <end position="247"/>
    </location>
</feature>
<keyword evidence="2 5" id="KW-0812">Transmembrane</keyword>
<feature type="domain" description="O-antigen ligase-related" evidence="6">
    <location>
        <begin position="193"/>
        <end position="332"/>
    </location>
</feature>
<dbReference type="STRING" id="262004.SAMN04489796_103238"/>
<evidence type="ECO:0000256" key="5">
    <source>
        <dbReference type="SAM" id="Phobius"/>
    </source>
</evidence>
<feature type="transmembrane region" description="Helical" evidence="5">
    <location>
        <begin position="119"/>
        <end position="139"/>
    </location>
</feature>
<dbReference type="RefSeq" id="WP_092467612.1">
    <property type="nucleotide sequence ID" value="NZ_FNCZ01000003.1"/>
</dbReference>
<dbReference type="PANTHER" id="PTHR37422">
    <property type="entry name" value="TEICHURONIC ACID BIOSYNTHESIS PROTEIN TUAE"/>
    <property type="match status" value="1"/>
</dbReference>
<dbReference type="OrthoDB" id="1440140at2"/>
<feature type="transmembrane region" description="Helical" evidence="5">
    <location>
        <begin position="33"/>
        <end position="52"/>
    </location>
</feature>
<feature type="transmembrane region" description="Helical" evidence="5">
    <location>
        <begin position="317"/>
        <end position="340"/>
    </location>
</feature>
<feature type="transmembrane region" description="Helical" evidence="5">
    <location>
        <begin position="89"/>
        <end position="107"/>
    </location>
</feature>
<feature type="transmembrane region" description="Helical" evidence="5">
    <location>
        <begin position="347"/>
        <end position="364"/>
    </location>
</feature>
<evidence type="ECO:0000256" key="2">
    <source>
        <dbReference type="ARBA" id="ARBA00022692"/>
    </source>
</evidence>
<feature type="transmembrane region" description="Helical" evidence="5">
    <location>
        <begin position="370"/>
        <end position="387"/>
    </location>
</feature>
<keyword evidence="3 5" id="KW-1133">Transmembrane helix</keyword>
<dbReference type="GO" id="GO:0016020">
    <property type="term" value="C:membrane"/>
    <property type="evidence" value="ECO:0007669"/>
    <property type="project" value="UniProtKB-SubCell"/>
</dbReference>
<evidence type="ECO:0000259" key="6">
    <source>
        <dbReference type="Pfam" id="PF04932"/>
    </source>
</evidence>
<organism evidence="7 8">
    <name type="scientific">Winogradskyella thalassocola</name>
    <dbReference type="NCBI Taxonomy" id="262004"/>
    <lineage>
        <taxon>Bacteria</taxon>
        <taxon>Pseudomonadati</taxon>
        <taxon>Bacteroidota</taxon>
        <taxon>Flavobacteriia</taxon>
        <taxon>Flavobacteriales</taxon>
        <taxon>Flavobacteriaceae</taxon>
        <taxon>Winogradskyella</taxon>
    </lineage>
</organism>
<evidence type="ECO:0000256" key="4">
    <source>
        <dbReference type="ARBA" id="ARBA00023136"/>
    </source>
</evidence>
<feature type="transmembrane region" description="Helical" evidence="5">
    <location>
        <begin position="191"/>
        <end position="218"/>
    </location>
</feature>
<proteinExistence type="predicted"/>
<dbReference type="PANTHER" id="PTHR37422:SF17">
    <property type="entry name" value="O-ANTIGEN LIGASE"/>
    <property type="match status" value="1"/>
</dbReference>
<dbReference type="PROSITE" id="PS51257">
    <property type="entry name" value="PROKAR_LIPOPROTEIN"/>
    <property type="match status" value="1"/>
</dbReference>
<keyword evidence="4 5" id="KW-0472">Membrane</keyword>
<dbReference type="Pfam" id="PF04932">
    <property type="entry name" value="Wzy_C"/>
    <property type="match status" value="1"/>
</dbReference>
<dbReference type="Proteomes" id="UP000199492">
    <property type="component" value="Unassembled WGS sequence"/>
</dbReference>
<comment type="subcellular location">
    <subcellularLocation>
        <location evidence="1">Membrane</location>
        <topology evidence="1">Multi-pass membrane protein</topology>
    </subcellularLocation>
</comment>